<organism evidence="4 5">
    <name type="scientific">Mangrovihabitans endophyticus</name>
    <dbReference type="NCBI Taxonomy" id="1751298"/>
    <lineage>
        <taxon>Bacteria</taxon>
        <taxon>Bacillati</taxon>
        <taxon>Actinomycetota</taxon>
        <taxon>Actinomycetes</taxon>
        <taxon>Micromonosporales</taxon>
        <taxon>Micromonosporaceae</taxon>
        <taxon>Mangrovihabitans</taxon>
    </lineage>
</organism>
<dbReference type="SMART" id="SM00823">
    <property type="entry name" value="PKS_PP"/>
    <property type="match status" value="1"/>
</dbReference>
<gene>
    <name evidence="4" type="ORF">GCM10012284_03870</name>
</gene>
<sequence>MTPSAGDDLRGWLTMAVARHLERPPAEVDASTPLSQYGLDSVHAFALAEEIEDHLGVAVEPTITLERPTIDELVAYLAAVRT</sequence>
<evidence type="ECO:0000259" key="3">
    <source>
        <dbReference type="PROSITE" id="PS50075"/>
    </source>
</evidence>
<protein>
    <submittedName>
        <fullName evidence="4">Phosphopantetheine attachment site domain protein</fullName>
    </submittedName>
</protein>
<dbReference type="EMBL" id="BMMX01000001">
    <property type="protein sequence ID" value="GGK73225.1"/>
    <property type="molecule type" value="Genomic_DNA"/>
</dbReference>
<evidence type="ECO:0000313" key="4">
    <source>
        <dbReference type="EMBL" id="GGK73225.1"/>
    </source>
</evidence>
<keyword evidence="1" id="KW-0596">Phosphopantetheine</keyword>
<evidence type="ECO:0000256" key="1">
    <source>
        <dbReference type="ARBA" id="ARBA00022450"/>
    </source>
</evidence>
<accession>A0A8J3BTI5</accession>
<evidence type="ECO:0000256" key="2">
    <source>
        <dbReference type="ARBA" id="ARBA00022553"/>
    </source>
</evidence>
<dbReference type="Gene3D" id="1.10.1200.10">
    <property type="entry name" value="ACP-like"/>
    <property type="match status" value="1"/>
</dbReference>
<reference evidence="4" key="2">
    <citation type="submission" date="2020-09" db="EMBL/GenBank/DDBJ databases">
        <authorList>
            <person name="Sun Q."/>
            <person name="Zhou Y."/>
        </authorList>
    </citation>
    <scope>NUCLEOTIDE SEQUENCE</scope>
    <source>
        <strain evidence="4">CGMCC 4.7299</strain>
    </source>
</reference>
<dbReference type="AlphaFoldDB" id="A0A8J3BTI5"/>
<keyword evidence="2" id="KW-0597">Phosphoprotein</keyword>
<dbReference type="Pfam" id="PF00550">
    <property type="entry name" value="PP-binding"/>
    <property type="match status" value="1"/>
</dbReference>
<proteinExistence type="predicted"/>
<dbReference type="Proteomes" id="UP000656042">
    <property type="component" value="Unassembled WGS sequence"/>
</dbReference>
<dbReference type="InterPro" id="IPR009081">
    <property type="entry name" value="PP-bd_ACP"/>
</dbReference>
<feature type="domain" description="Carrier" evidence="3">
    <location>
        <begin position="7"/>
        <end position="81"/>
    </location>
</feature>
<dbReference type="PROSITE" id="PS50075">
    <property type="entry name" value="CARRIER"/>
    <property type="match status" value="1"/>
</dbReference>
<dbReference type="SUPFAM" id="SSF47336">
    <property type="entry name" value="ACP-like"/>
    <property type="match status" value="1"/>
</dbReference>
<dbReference type="GO" id="GO:0031177">
    <property type="term" value="F:phosphopantetheine binding"/>
    <property type="evidence" value="ECO:0007669"/>
    <property type="project" value="InterPro"/>
</dbReference>
<comment type="caution">
    <text evidence="4">The sequence shown here is derived from an EMBL/GenBank/DDBJ whole genome shotgun (WGS) entry which is preliminary data.</text>
</comment>
<name>A0A8J3BTI5_9ACTN</name>
<dbReference type="RefSeq" id="WP_229715360.1">
    <property type="nucleotide sequence ID" value="NZ_BMMX01000001.1"/>
</dbReference>
<keyword evidence="5" id="KW-1185">Reference proteome</keyword>
<dbReference type="InterPro" id="IPR036736">
    <property type="entry name" value="ACP-like_sf"/>
</dbReference>
<reference evidence="4" key="1">
    <citation type="journal article" date="2014" name="Int. J. Syst. Evol. Microbiol.">
        <title>Complete genome sequence of Corynebacterium casei LMG S-19264T (=DSM 44701T), isolated from a smear-ripened cheese.</title>
        <authorList>
            <consortium name="US DOE Joint Genome Institute (JGI-PGF)"/>
            <person name="Walter F."/>
            <person name="Albersmeier A."/>
            <person name="Kalinowski J."/>
            <person name="Ruckert C."/>
        </authorList>
    </citation>
    <scope>NUCLEOTIDE SEQUENCE</scope>
    <source>
        <strain evidence="4">CGMCC 4.7299</strain>
    </source>
</reference>
<dbReference type="InterPro" id="IPR020806">
    <property type="entry name" value="PKS_PP-bd"/>
</dbReference>
<evidence type="ECO:0000313" key="5">
    <source>
        <dbReference type="Proteomes" id="UP000656042"/>
    </source>
</evidence>
<dbReference type="SMART" id="SM01294">
    <property type="entry name" value="PKS_PP_betabranch"/>
    <property type="match status" value="1"/>
</dbReference>